<dbReference type="Gene3D" id="2.30.30.140">
    <property type="match status" value="3"/>
</dbReference>
<name>A0A4U1FGY7_MONMO</name>
<organism evidence="2 3">
    <name type="scientific">Monodon monoceros</name>
    <name type="common">Narwhal</name>
    <name type="synonym">Ceratodon monodon</name>
    <dbReference type="NCBI Taxonomy" id="40151"/>
    <lineage>
        <taxon>Eukaryota</taxon>
        <taxon>Metazoa</taxon>
        <taxon>Chordata</taxon>
        <taxon>Craniata</taxon>
        <taxon>Vertebrata</taxon>
        <taxon>Euteleostomi</taxon>
        <taxon>Mammalia</taxon>
        <taxon>Eutheria</taxon>
        <taxon>Laurasiatheria</taxon>
        <taxon>Artiodactyla</taxon>
        <taxon>Whippomorpha</taxon>
        <taxon>Cetacea</taxon>
        <taxon>Odontoceti</taxon>
        <taxon>Monodontidae</taxon>
        <taxon>Monodon</taxon>
    </lineage>
</organism>
<dbReference type="InterPro" id="IPR035437">
    <property type="entry name" value="SNase_OB-fold_sf"/>
</dbReference>
<feature type="non-terminal residue" evidence="2">
    <location>
        <position position="1"/>
    </location>
</feature>
<dbReference type="InterPro" id="IPR047848">
    <property type="entry name" value="RNF17-like_TUDOR_rpt3"/>
</dbReference>
<dbReference type="CDD" id="cd20416">
    <property type="entry name" value="Tudor_TDRD4_rpt3"/>
    <property type="match status" value="1"/>
</dbReference>
<comment type="caution">
    <text evidence="2">The sequence shown here is derived from an EMBL/GenBank/DDBJ whole genome shotgun (WGS) entry which is preliminary data.</text>
</comment>
<feature type="domain" description="Tudor" evidence="1">
    <location>
        <begin position="788"/>
        <end position="847"/>
    </location>
</feature>
<proteinExistence type="predicted"/>
<protein>
    <recommendedName>
        <fullName evidence="1">Tudor domain-containing protein</fullName>
    </recommendedName>
</protein>
<dbReference type="InterPro" id="IPR047845">
    <property type="entry name" value="RNF17-like_TUDOR_rpt1"/>
</dbReference>
<gene>
    <name evidence="2" type="ORF">EI555_002267</name>
</gene>
<dbReference type="Gene3D" id="2.40.50.90">
    <property type="match status" value="2"/>
</dbReference>
<feature type="domain" description="Tudor" evidence="1">
    <location>
        <begin position="552"/>
        <end position="610"/>
    </location>
</feature>
<dbReference type="SUPFAM" id="SSF63748">
    <property type="entry name" value="Tudor/PWWP/MBT"/>
    <property type="match status" value="3"/>
</dbReference>
<dbReference type="InterPro" id="IPR002999">
    <property type="entry name" value="Tudor"/>
</dbReference>
<dbReference type="CDD" id="cd20414">
    <property type="entry name" value="Tudor_TDRD4_rpt1"/>
    <property type="match status" value="1"/>
</dbReference>
<evidence type="ECO:0000313" key="2">
    <source>
        <dbReference type="EMBL" id="TKC49068.1"/>
    </source>
</evidence>
<dbReference type="PANTHER" id="PTHR16442">
    <property type="entry name" value="RING FINGER PROTEIN 17"/>
    <property type="match status" value="1"/>
</dbReference>
<dbReference type="PROSITE" id="PS50304">
    <property type="entry name" value="TUDOR"/>
    <property type="match status" value="2"/>
</dbReference>
<dbReference type="EMBL" id="RWIC01000134">
    <property type="protein sequence ID" value="TKC49068.1"/>
    <property type="molecule type" value="Genomic_DNA"/>
</dbReference>
<sequence length="860" mass="97811">KKNLCEEVVRNTDDYLSNIITAKRYIEVKKNDLDAAMKIARELKSTPSLRIYCDLNQIIWTLKLTFESELSQVSSLKLRNSPKLNMNCSEIICMFNNMGKIEFEDSTKFDPQESEMGQNVQKKYNHKKEFSCSGTYPSLEKKKVDISFQTSEAPPPTPLQRESSDARLEAKHFPPQSKVVAVTPCETLAALPQAGPSPDVIIEEVIEEDLETCFTDYLVETPRYPKEPLQKKSSVPFGSKAGSPELVFVSHVIHPCHFYIRKYSQIKDATVLEKKVNQFCSKSVYLDPSDILELGARIFVNSIENGMWCRGTITELIPIGSESIRKPCIPTKFSVHKVALIQIFMVDFGNSEVLIVAGVGDTYVRSEHIAKQHVTLNDLCLALRKSEPYIEGLLKDIQPLAQPCSLKDIVPQNSTEGWGEEAKIEFLKMVNKKAVLMKVFKEEDGVLIVDLQKPPTNKISSDMPVSLRDALVFMELARSQLSRSHSEKNTTLHYHPPVLPKEMTDVSVMVCHINSPTDFYLQLIKSLDFLFVLKAIEEFYKNEDAENLEILCPVQDQACVAKFEDGVWYRAKVIGLPGHREVEVKYVDFGNTSKITLKEMRKIKDEFLNPAEKAIKCKLAYIEPCKGTLQWSKKATEKFQEKTQDKFMTCSVIKILEDNVLLVELFDFHGAPGMTPTSINDQLVKEGLASYEVGYTLKDNSKKHTEVWDPSPEEIISNEVNNLNPVFAKSLPNGDLQSLYYKELPVYICNVVSPEKIYVQWLLTEDLLHSLGEKMVSAYENSKWEPVKWKSNMHCAVKIPDENQWQRGQIIRMVTDTLVEVLLYDVGVELVVNINCLRELQENLKTMGRLSLECSLVDIR</sequence>
<dbReference type="InterPro" id="IPR047847">
    <property type="entry name" value="RNF17-like_TUDOR_rpt2"/>
</dbReference>
<dbReference type="CDD" id="cd20415">
    <property type="entry name" value="Tudor_TDRD4_rpt2"/>
    <property type="match status" value="1"/>
</dbReference>
<evidence type="ECO:0000259" key="1">
    <source>
        <dbReference type="PROSITE" id="PS50304"/>
    </source>
</evidence>
<dbReference type="SUPFAM" id="SSF50199">
    <property type="entry name" value="Staphylococcal nuclease"/>
    <property type="match status" value="1"/>
</dbReference>
<dbReference type="SMART" id="SM00333">
    <property type="entry name" value="TUDOR"/>
    <property type="match status" value="2"/>
</dbReference>
<accession>A0A4U1FGY7</accession>
<dbReference type="AlphaFoldDB" id="A0A4U1FGY7"/>
<dbReference type="PANTHER" id="PTHR16442:SF1">
    <property type="entry name" value="RING FINGER PROTEIN 17"/>
    <property type="match status" value="1"/>
</dbReference>
<evidence type="ECO:0000313" key="3">
    <source>
        <dbReference type="Proteomes" id="UP000308365"/>
    </source>
</evidence>
<dbReference type="Proteomes" id="UP000308365">
    <property type="component" value="Unassembled WGS sequence"/>
</dbReference>
<dbReference type="Pfam" id="PF00567">
    <property type="entry name" value="TUDOR"/>
    <property type="match status" value="3"/>
</dbReference>
<reference evidence="3" key="1">
    <citation type="journal article" date="2019" name="IScience">
        <title>Narwhal Genome Reveals Long-Term Low Genetic Diversity despite Current Large Abundance Size.</title>
        <authorList>
            <person name="Westbury M.V."/>
            <person name="Petersen B."/>
            <person name="Garde E."/>
            <person name="Heide-Jorgensen M.P."/>
            <person name="Lorenzen E.D."/>
        </authorList>
    </citation>
    <scope>NUCLEOTIDE SEQUENCE [LARGE SCALE GENOMIC DNA]</scope>
</reference>